<keyword evidence="4" id="KW-1185">Reference proteome</keyword>
<dbReference type="SUPFAM" id="SSF103647">
    <property type="entry name" value="TSP type-3 repeat"/>
    <property type="match status" value="1"/>
</dbReference>
<evidence type="ECO:0000256" key="2">
    <source>
        <dbReference type="SAM" id="MobiDB-lite"/>
    </source>
</evidence>
<evidence type="ECO:0000313" key="3">
    <source>
        <dbReference type="EMBL" id="NMH86639.1"/>
    </source>
</evidence>
<dbReference type="Gene3D" id="4.10.1080.10">
    <property type="entry name" value="TSP type-3 repeat"/>
    <property type="match status" value="1"/>
</dbReference>
<sequence length="367" mass="41439">MLNLDLTLQLYDAADFESTLKYIYTSKQGSGNCLSYINAQVSFASPIPENHSGSVTSFGYYKYELKFYVYGIDNNGNETLVKTRARYRNDYDGYPNTSTSEYLYYLYDRNETPFFVGDLSYESYYAKIRITKIITNNDPGLLLFFPESHWEQKDKYPQPICGDNVACATNFARGLTIPSCVGADENNDTDGDNIPNDSDNCPNNPNTDQLDTDGDGIGDVCDPSDNNAKPNLTLSKLTITVDSKTYNVFGNTNNVPEFKYGENHTFNITIKNDDDGYSASSKYKLLVSEENKYPNIGNKPVYEYRTINGCSIEGNSEKTTVFSENIYDNISTLNLENDKTYYMFIDIDPNNNVDESNENANDNIKII</sequence>
<evidence type="ECO:0000313" key="4">
    <source>
        <dbReference type="Proteomes" id="UP000746690"/>
    </source>
</evidence>
<feature type="compositionally biased region" description="Low complexity" evidence="2">
    <location>
        <begin position="192"/>
        <end position="206"/>
    </location>
</feature>
<keyword evidence="1" id="KW-0732">Signal</keyword>
<accession>A0ABX1RSV1</accession>
<protein>
    <recommendedName>
        <fullName evidence="5">CARDB domain-containing protein</fullName>
    </recommendedName>
</protein>
<reference evidence="3 4" key="1">
    <citation type="submission" date="2020-04" db="EMBL/GenBank/DDBJ databases">
        <title>A Flavivirga sp. nov.</title>
        <authorList>
            <person name="Sun X."/>
        </authorList>
    </citation>
    <scope>NUCLEOTIDE SEQUENCE [LARGE SCALE GENOMIC DNA]</scope>
    <source>
        <strain evidence="3 4">Y03</strain>
    </source>
</reference>
<dbReference type="Pfam" id="PF02412">
    <property type="entry name" value="TSP_3"/>
    <property type="match status" value="1"/>
</dbReference>
<dbReference type="InterPro" id="IPR003367">
    <property type="entry name" value="Thrombospondin_3-like_rpt"/>
</dbReference>
<dbReference type="Proteomes" id="UP000746690">
    <property type="component" value="Unassembled WGS sequence"/>
</dbReference>
<name>A0ABX1RSV1_9FLAO</name>
<feature type="region of interest" description="Disordered" evidence="2">
    <location>
        <begin position="186"/>
        <end position="213"/>
    </location>
</feature>
<dbReference type="EMBL" id="JABBHF010000002">
    <property type="protein sequence ID" value="NMH86639.1"/>
    <property type="molecule type" value="Genomic_DNA"/>
</dbReference>
<comment type="caution">
    <text evidence="3">The sequence shown here is derived from an EMBL/GenBank/DDBJ whole genome shotgun (WGS) entry which is preliminary data.</text>
</comment>
<evidence type="ECO:0008006" key="5">
    <source>
        <dbReference type="Google" id="ProtNLM"/>
    </source>
</evidence>
<gene>
    <name evidence="3" type="ORF">HHX25_03930</name>
</gene>
<evidence type="ECO:0000256" key="1">
    <source>
        <dbReference type="ARBA" id="ARBA00022729"/>
    </source>
</evidence>
<organism evidence="3 4">
    <name type="scientific">Flavivirga algicola</name>
    <dbReference type="NCBI Taxonomy" id="2729136"/>
    <lineage>
        <taxon>Bacteria</taxon>
        <taxon>Pseudomonadati</taxon>
        <taxon>Bacteroidota</taxon>
        <taxon>Flavobacteriia</taxon>
        <taxon>Flavobacteriales</taxon>
        <taxon>Flavobacteriaceae</taxon>
        <taxon>Flavivirga</taxon>
    </lineage>
</organism>
<dbReference type="InterPro" id="IPR028974">
    <property type="entry name" value="TSP_type-3_rpt"/>
</dbReference>
<proteinExistence type="predicted"/>